<dbReference type="RefSeq" id="WP_140234607.1">
    <property type="nucleotide sequence ID" value="NZ_CP041036.1"/>
</dbReference>
<protein>
    <submittedName>
        <fullName evidence="1">Uncharacterized protein</fullName>
    </submittedName>
</protein>
<accession>A0A4Y5YGA8</accession>
<evidence type="ECO:0000313" key="1">
    <source>
        <dbReference type="EMBL" id="QDE31832.1"/>
    </source>
</evidence>
<proteinExistence type="predicted"/>
<dbReference type="Proteomes" id="UP000319809">
    <property type="component" value="Chromosome"/>
</dbReference>
<dbReference type="KEGG" id="spol:FH971_13205"/>
<name>A0A4Y5YGA8_9GAMM</name>
<dbReference type="EMBL" id="CP041036">
    <property type="protein sequence ID" value="QDE31832.1"/>
    <property type="molecule type" value="Genomic_DNA"/>
</dbReference>
<gene>
    <name evidence="1" type="ORF">FH971_13205</name>
</gene>
<evidence type="ECO:0000313" key="2">
    <source>
        <dbReference type="Proteomes" id="UP000319809"/>
    </source>
</evidence>
<dbReference type="AlphaFoldDB" id="A0A4Y5YGA8"/>
<sequence length="242" mass="27466">MSTLSAIEKSLKDHDLSDISGSPFDNAFEVFDNEKDDINLILLGTNGNMTDAIKNNIEWVRERAKNPTYSHLISGDWGQSPLRKELIKVPEILNEFFGFNKFSLSRMVLTNGLLLASEGVGDIKIKFNSLSRDTSKFIKIRDLVHSSMSFFNDYVIQNSSPEIIFAYGNSEQGHSAWKYLRSYYPEIKGKILIPIKSTSYKFCSLNINDREVFIIGSPHPCFHYNKLNKSLIKQGLKELGAI</sequence>
<keyword evidence="2" id="KW-1185">Reference proteome</keyword>
<reference evidence="1 2" key="1">
    <citation type="submission" date="2019-06" db="EMBL/GenBank/DDBJ databases">
        <title>The genome of Shewanella sp. SM1901.</title>
        <authorList>
            <person name="Cha Q."/>
        </authorList>
    </citation>
    <scope>NUCLEOTIDE SEQUENCE [LARGE SCALE GENOMIC DNA]</scope>
    <source>
        <strain evidence="1 2">SM1901</strain>
    </source>
</reference>
<organism evidence="1 2">
    <name type="scientific">Shewanella polaris</name>
    <dbReference type="NCBI Taxonomy" id="2588449"/>
    <lineage>
        <taxon>Bacteria</taxon>
        <taxon>Pseudomonadati</taxon>
        <taxon>Pseudomonadota</taxon>
        <taxon>Gammaproteobacteria</taxon>
        <taxon>Alteromonadales</taxon>
        <taxon>Shewanellaceae</taxon>
        <taxon>Shewanella</taxon>
    </lineage>
</organism>